<evidence type="ECO:0000256" key="9">
    <source>
        <dbReference type="PIRNR" id="PIRNR001332"/>
    </source>
</evidence>
<dbReference type="InterPro" id="IPR005128">
    <property type="entry name" value="Acetolactate_a_deCO2ase"/>
</dbReference>
<dbReference type="NCBIfam" id="TIGR01252">
    <property type="entry name" value="acetolac_decarb"/>
    <property type="match status" value="1"/>
</dbReference>
<dbReference type="RefSeq" id="WP_036532954.1">
    <property type="nucleotide sequence ID" value="NZ_JJML01000019.1"/>
</dbReference>
<dbReference type="PIRSF" id="PIRSF001332">
    <property type="entry name" value="Acetolac_decarb"/>
    <property type="match status" value="1"/>
</dbReference>
<name>A0A098TKA3_9CYAN</name>
<comment type="caution">
    <text evidence="10">The sequence shown here is derived from an EMBL/GenBank/DDBJ whole genome shotgun (WGS) entry which is preliminary data.</text>
</comment>
<evidence type="ECO:0000256" key="7">
    <source>
        <dbReference type="ARBA" id="ARBA00023061"/>
    </source>
</evidence>
<evidence type="ECO:0000313" key="10">
    <source>
        <dbReference type="EMBL" id="KGF72729.1"/>
    </source>
</evidence>
<reference evidence="10 11" key="1">
    <citation type="journal article" date="2014" name="Mol. Ecol.">
        <title>Evolution of Synechococcus.</title>
        <authorList>
            <person name="Dvorak P."/>
            <person name="Casamatta D."/>
            <person name="Hasler P."/>
            <person name="Poulickova A."/>
            <person name="Ondrej V."/>
            <person name="Sanges R."/>
        </authorList>
    </citation>
    <scope>NUCLEOTIDE SEQUENCE [LARGE SCALE GENOMIC DNA]</scope>
    <source>
        <strain evidence="10 11">CAUP A 1101</strain>
    </source>
</reference>
<gene>
    <name evidence="10" type="ORF">DO97_05100</name>
</gene>
<accession>A0A098TKA3</accession>
<keyword evidence="7 9" id="KW-0005">Acetoin biosynthesis</keyword>
<dbReference type="CDD" id="cd17299">
    <property type="entry name" value="acetolactate_decarboxylase"/>
    <property type="match status" value="1"/>
</dbReference>
<comment type="catalytic activity">
    <reaction evidence="1 9">
        <text>(2S)-2-acetolactate + H(+) = (R)-acetoin + CO2</text>
        <dbReference type="Rhea" id="RHEA:21580"/>
        <dbReference type="ChEBI" id="CHEBI:15378"/>
        <dbReference type="ChEBI" id="CHEBI:15686"/>
        <dbReference type="ChEBI" id="CHEBI:16526"/>
        <dbReference type="ChEBI" id="CHEBI:58476"/>
        <dbReference type="EC" id="4.1.1.5"/>
    </reaction>
</comment>
<evidence type="ECO:0000256" key="3">
    <source>
        <dbReference type="ARBA" id="ARBA00007106"/>
    </source>
</evidence>
<comment type="pathway">
    <text evidence="2 9">Polyol metabolism; (R,R)-butane-2,3-diol biosynthesis; (R,R)-butane-2,3-diol from pyruvate: step 2/3.</text>
</comment>
<evidence type="ECO:0000256" key="6">
    <source>
        <dbReference type="ARBA" id="ARBA00022793"/>
    </source>
</evidence>
<proteinExistence type="inferred from homology"/>
<dbReference type="GO" id="GO:0045151">
    <property type="term" value="P:acetoin biosynthetic process"/>
    <property type="evidence" value="ECO:0007669"/>
    <property type="project" value="UniProtKB-UniRule"/>
</dbReference>
<comment type="similarity">
    <text evidence="3 9">Belongs to the alpha-acetolactate decarboxylase family.</text>
</comment>
<dbReference type="GO" id="GO:0047605">
    <property type="term" value="F:acetolactate decarboxylase activity"/>
    <property type="evidence" value="ECO:0007669"/>
    <property type="project" value="UniProtKB-UniRule"/>
</dbReference>
<dbReference type="PANTHER" id="PTHR35524:SF1">
    <property type="entry name" value="ALPHA-ACETOLACTATE DECARBOXYLASE"/>
    <property type="match status" value="1"/>
</dbReference>
<keyword evidence="6 9" id="KW-0210">Decarboxylase</keyword>
<dbReference type="Proteomes" id="UP000030170">
    <property type="component" value="Unassembled WGS sequence"/>
</dbReference>
<evidence type="ECO:0000313" key="11">
    <source>
        <dbReference type="Proteomes" id="UP000030170"/>
    </source>
</evidence>
<dbReference type="SUPFAM" id="SSF117856">
    <property type="entry name" value="AF0104/ALDC/Ptd012-like"/>
    <property type="match status" value="1"/>
</dbReference>
<dbReference type="EMBL" id="JJML01000019">
    <property type="protein sequence ID" value="KGF72729.1"/>
    <property type="molecule type" value="Genomic_DNA"/>
</dbReference>
<dbReference type="Gene3D" id="3.30.1330.80">
    <property type="entry name" value="Hypothetical protein, similar to alpha- acetolactate decarboxylase, domain 2"/>
    <property type="match status" value="2"/>
</dbReference>
<keyword evidence="8 9" id="KW-0456">Lyase</keyword>
<dbReference type="OrthoDB" id="8612680at2"/>
<sequence>MNSSLHHRLSPSLQVALAKRQRETGQSIEEIVEAALGQYLEVDEETIFQTSTISALVEGVNKGDLTVGELVTHGNFGLGTFDDLDGEMVLLDGEVLQLKSDGQAYAVAESAKTPFATVTFWEADRTVVLNQPLDYSQLQAYLDTLLPSDNIFYAIKVEGSFEFVKTRSVARQVEQTRLIDATAQQPVFEFHQVQGTLVGFWTPTYMQTVNVPGYHFHFLTQDRRQGGHLLDCRIGQVTIGIDDTPQMRMALPNTSDFLAADLSKDTREELHQSEK</sequence>
<dbReference type="UniPathway" id="UPA00626">
    <property type="reaction ID" value="UER00678"/>
</dbReference>
<evidence type="ECO:0000256" key="5">
    <source>
        <dbReference type="ARBA" id="ARBA00020164"/>
    </source>
</evidence>
<dbReference type="STRING" id="1497020.DO97_05100"/>
<evidence type="ECO:0000256" key="1">
    <source>
        <dbReference type="ARBA" id="ARBA00001784"/>
    </source>
</evidence>
<evidence type="ECO:0000256" key="4">
    <source>
        <dbReference type="ARBA" id="ARBA00013204"/>
    </source>
</evidence>
<dbReference type="EC" id="4.1.1.5" evidence="4 9"/>
<evidence type="ECO:0000256" key="2">
    <source>
        <dbReference type="ARBA" id="ARBA00005170"/>
    </source>
</evidence>
<organism evidence="10 11">
    <name type="scientific">Neosynechococcus sphagnicola sy1</name>
    <dbReference type="NCBI Taxonomy" id="1497020"/>
    <lineage>
        <taxon>Bacteria</taxon>
        <taxon>Bacillati</taxon>
        <taxon>Cyanobacteriota</taxon>
        <taxon>Cyanophyceae</taxon>
        <taxon>Neosynechococcales</taxon>
        <taxon>Neosynechococcaceae</taxon>
        <taxon>Neosynechococcus</taxon>
    </lineage>
</organism>
<keyword evidence="11" id="KW-1185">Reference proteome</keyword>
<dbReference type="Pfam" id="PF03306">
    <property type="entry name" value="AAL_decarboxy"/>
    <property type="match status" value="1"/>
</dbReference>
<protein>
    <recommendedName>
        <fullName evidence="5 9">Alpha-acetolactate decarboxylase</fullName>
        <ecNumber evidence="4 9">4.1.1.5</ecNumber>
    </recommendedName>
</protein>
<dbReference type="AlphaFoldDB" id="A0A098TKA3"/>
<evidence type="ECO:0000256" key="8">
    <source>
        <dbReference type="ARBA" id="ARBA00023239"/>
    </source>
</evidence>
<dbReference type="PANTHER" id="PTHR35524">
    <property type="entry name" value="ALPHA-ACETOLACTATE DECARBOXYLASE"/>
    <property type="match status" value="1"/>
</dbReference>